<organism evidence="1 3">
    <name type="scientific">Neoehrlichia mikurensis</name>
    <dbReference type="NCBI Taxonomy" id="89586"/>
    <lineage>
        <taxon>Bacteria</taxon>
        <taxon>Pseudomonadati</taxon>
        <taxon>Pseudomonadota</taxon>
        <taxon>Alphaproteobacteria</taxon>
        <taxon>Rickettsiales</taxon>
        <taxon>Anaplasmataceae</taxon>
        <taxon>Candidatus Neoehrlichia</taxon>
    </lineage>
</organism>
<dbReference type="GO" id="GO:0004357">
    <property type="term" value="F:glutamate-cysteine ligase activity"/>
    <property type="evidence" value="ECO:0007669"/>
    <property type="project" value="UniProtKB-EC"/>
</dbReference>
<dbReference type="EMBL" id="CP089286">
    <property type="protein sequence ID" value="UTO55875.1"/>
    <property type="molecule type" value="Genomic_DNA"/>
</dbReference>
<dbReference type="Proteomes" id="UP001059985">
    <property type="component" value="Chromosome"/>
</dbReference>
<keyword evidence="1" id="KW-0436">Ligase</keyword>
<accession>A0A9Q9C1C5</accession>
<dbReference type="InterPro" id="IPR011718">
    <property type="entry name" value="GshA"/>
</dbReference>
<dbReference type="RefSeq" id="WP_218194377.1">
    <property type="nucleotide sequence ID" value="NZ_CP054597.1"/>
</dbReference>
<gene>
    <name evidence="1" type="primary">gshA</name>
    <name evidence="2" type="ORF">LUA81_02310</name>
    <name evidence="1" type="ORF">LUA82_02330</name>
</gene>
<dbReference type="AlphaFoldDB" id="A0A9Q9C1C5"/>
<name>A0A9Q9C1C5_9RICK</name>
<sequence>MIYKILSSVIEKYKQEIEDWFLNKFLLCYPSVLNSSVDLRSSGYKIAPIDTNVFPAGYNNFNTQSKNYAAALLREYLLKYNNCKKILIIAEEHTRNLKYIDNIIALRDIVNIAGFDVAVGMCNIDCDVQIYSSTKKILDVKCIVNQRGVVKTNCGFTSDLILVNNDMTSGIPDVLQNLLNQYVMPSLQLGWFKRRKSRHFSIYEAISLEFCKEFGIDHWLICALFASCENICFLSNKGIENIANGVDNLISKIKEKFLLYSIKEQPYVFVKANNGTYGMGVITAYGGDDILNLNKRGRNKIQKIKGNTVVNSVLIQEGILTIDKFNGYVSEPLIYYIGKDPVCYLYRYNIKKNMLSNLNSSGCNFIDVGYQICEEKKKIWCLVSKLAVLSATMEMYELENMITR</sequence>
<evidence type="ECO:0000313" key="3">
    <source>
        <dbReference type="Proteomes" id="UP001059822"/>
    </source>
</evidence>
<dbReference type="Proteomes" id="UP001059822">
    <property type="component" value="Chromosome"/>
</dbReference>
<proteinExistence type="predicted"/>
<protein>
    <submittedName>
        <fullName evidence="1">Glutamate--cysteine ligase</fullName>
        <ecNumber evidence="1">6.3.2.2</ecNumber>
    </submittedName>
</protein>
<dbReference type="EC" id="6.3.2.2" evidence="1"/>
<keyword evidence="4" id="KW-1185">Reference proteome</keyword>
<evidence type="ECO:0000313" key="1">
    <source>
        <dbReference type="EMBL" id="UTO55875.1"/>
    </source>
</evidence>
<evidence type="ECO:0000313" key="2">
    <source>
        <dbReference type="EMBL" id="UTO56791.1"/>
    </source>
</evidence>
<dbReference type="EMBL" id="CP089285">
    <property type="protein sequence ID" value="UTO56791.1"/>
    <property type="molecule type" value="Genomic_DNA"/>
</dbReference>
<evidence type="ECO:0000313" key="4">
    <source>
        <dbReference type="Proteomes" id="UP001059985"/>
    </source>
</evidence>
<dbReference type="NCBIfam" id="TIGR02049">
    <property type="entry name" value="gshA_ferroox"/>
    <property type="match status" value="1"/>
</dbReference>
<dbReference type="Pfam" id="PF08886">
    <property type="entry name" value="GshA"/>
    <property type="match status" value="1"/>
</dbReference>
<reference evidence="1" key="1">
    <citation type="journal article" date="2022" name="Microorganisms">
        <title>Assembly and Comparison of Ca. Neoehrlichia mikurensis Genomes.</title>
        <authorList>
            <person name="Azagi T."/>
            <person name="Dirks R.P."/>
            <person name="Yebra-Pimentel E.S."/>
            <person name="Schaap P.J."/>
            <person name="Koehorst J.J."/>
            <person name="Esser H.J."/>
            <person name="Sprong H."/>
        </authorList>
    </citation>
    <scope>NUCLEOTIDE SEQUENCE</scope>
    <source>
        <strain evidence="2">18-2804</strain>
        <strain evidence="1">18-2837</strain>
    </source>
</reference>